<dbReference type="InterPro" id="IPR011047">
    <property type="entry name" value="Quinoprotein_ADH-like_sf"/>
</dbReference>
<comment type="caution">
    <text evidence="2">The sequence shown here is derived from an EMBL/GenBank/DDBJ whole genome shotgun (WGS) entry which is preliminary data.</text>
</comment>
<proteinExistence type="predicted"/>
<protein>
    <submittedName>
        <fullName evidence="2">PQQ-binding-like beta-propeller repeat protein</fullName>
    </submittedName>
</protein>
<gene>
    <name evidence="2" type="ORF">I0C86_24070</name>
</gene>
<dbReference type="RefSeq" id="WP_196203561.1">
    <property type="nucleotide sequence ID" value="NZ_JADPUN010000214.1"/>
</dbReference>
<keyword evidence="3" id="KW-1185">Reference proteome</keyword>
<dbReference type="Proteomes" id="UP000638560">
    <property type="component" value="Unassembled WGS sequence"/>
</dbReference>
<evidence type="ECO:0000313" key="3">
    <source>
        <dbReference type="Proteomes" id="UP000638560"/>
    </source>
</evidence>
<sequence length="452" mass="48865">MEGAVAVIDLGTDRYHPPVEPDPTHPRTARRLRVTALALAGALALSTGGAGPAAPPRLEEIYQNRLGAGQYFQLTEDRLFVAGSTPDYTGIRVVAYDLDRGRQIWRTEYPTGARLAAVTLAGGFLLVVDGDWRTGPARTTALDARTGRSRWSMPTRVDVLPGERTALITERTFPPGSRIEPFDLGSDSDVVYFSADGRHNAPPIGVTGRAIDLDTGRELWSFPLRAAAMPVPAAGARPAVVLAAERGGGIEVRDLRTGAVRQRLDWAAAVPQHAEVAGDFLVLRHGSEVTAYSADLLQRRWTRPVPVTDLGVHACGPMLCMENGAAVEVVDPATGVTAWRTSDRVWLQPHGSYLIESDDQLGVRRAVDPGTGRTVVDLAGWTEERKSEDDSPLLLLRSNDTAIRTWLGIIDPGGTAVRRLDPVPYALPSCQVASGVIACQTQLGQVRVWRYR</sequence>
<feature type="domain" description="Pyrrolo-quinoline quinone repeat" evidence="1">
    <location>
        <begin position="209"/>
        <end position="340"/>
    </location>
</feature>
<dbReference type="Pfam" id="PF13360">
    <property type="entry name" value="PQQ_2"/>
    <property type="match status" value="2"/>
</dbReference>
<dbReference type="EMBL" id="JADPUN010000214">
    <property type="protein sequence ID" value="MBF9132019.1"/>
    <property type="molecule type" value="Genomic_DNA"/>
</dbReference>
<dbReference type="Gene3D" id="2.130.10.10">
    <property type="entry name" value="YVTN repeat-like/Quinoprotein amine dehydrogenase"/>
    <property type="match status" value="1"/>
</dbReference>
<dbReference type="InterPro" id="IPR015943">
    <property type="entry name" value="WD40/YVTN_repeat-like_dom_sf"/>
</dbReference>
<organism evidence="2 3">
    <name type="scientific">Plantactinospora alkalitolerans</name>
    <dbReference type="NCBI Taxonomy" id="2789879"/>
    <lineage>
        <taxon>Bacteria</taxon>
        <taxon>Bacillati</taxon>
        <taxon>Actinomycetota</taxon>
        <taxon>Actinomycetes</taxon>
        <taxon>Micromonosporales</taxon>
        <taxon>Micromonosporaceae</taxon>
        <taxon>Plantactinospora</taxon>
    </lineage>
</organism>
<dbReference type="InterPro" id="IPR002372">
    <property type="entry name" value="PQQ_rpt_dom"/>
</dbReference>
<reference evidence="2 3" key="1">
    <citation type="submission" date="2020-11" db="EMBL/GenBank/DDBJ databases">
        <title>A novel isolate from a Black sea contaminated sediment with potential to produce alkanes: Plantactinospora alkalitolerans sp. nov.</title>
        <authorList>
            <person name="Carro L."/>
            <person name="Veyisoglu A."/>
            <person name="Guven K."/>
            <person name="Schumann P."/>
            <person name="Klenk H.-P."/>
            <person name="Sahin N."/>
        </authorList>
    </citation>
    <scope>NUCLEOTIDE SEQUENCE [LARGE SCALE GENOMIC DNA]</scope>
    <source>
        <strain evidence="2 3">S1510</strain>
    </source>
</reference>
<accession>A0ABS0H0M7</accession>
<dbReference type="SUPFAM" id="SSF50998">
    <property type="entry name" value="Quinoprotein alcohol dehydrogenase-like"/>
    <property type="match status" value="1"/>
</dbReference>
<feature type="domain" description="Pyrrolo-quinoline quinone repeat" evidence="1">
    <location>
        <begin position="66"/>
        <end position="155"/>
    </location>
</feature>
<name>A0ABS0H0M7_9ACTN</name>
<evidence type="ECO:0000259" key="1">
    <source>
        <dbReference type="Pfam" id="PF13360"/>
    </source>
</evidence>
<evidence type="ECO:0000313" key="2">
    <source>
        <dbReference type="EMBL" id="MBF9132019.1"/>
    </source>
</evidence>